<accession>A0A645IL22</accession>
<evidence type="ECO:0000313" key="2">
    <source>
        <dbReference type="EMBL" id="MPN51716.1"/>
    </source>
</evidence>
<sequence length="77" mass="8170">MCRRAAHLFKIKPGVPGRPLQRGNQRLRGGLRRTVSQGGQGGVHHVHAGKGGHQQDHISGACGVVGMQMDGDGDRLL</sequence>
<reference evidence="2" key="1">
    <citation type="submission" date="2019-08" db="EMBL/GenBank/DDBJ databases">
        <authorList>
            <person name="Kucharzyk K."/>
            <person name="Murdoch R.W."/>
            <person name="Higgins S."/>
            <person name="Loffler F."/>
        </authorList>
    </citation>
    <scope>NUCLEOTIDE SEQUENCE</scope>
</reference>
<comment type="caution">
    <text evidence="2">The sequence shown here is derived from an EMBL/GenBank/DDBJ whole genome shotgun (WGS) entry which is preliminary data.</text>
</comment>
<name>A0A645IL22_9ZZZZ</name>
<proteinExistence type="predicted"/>
<feature type="region of interest" description="Disordered" evidence="1">
    <location>
        <begin position="32"/>
        <end position="55"/>
    </location>
</feature>
<gene>
    <name evidence="2" type="ORF">SDC9_199365</name>
</gene>
<evidence type="ECO:0000256" key="1">
    <source>
        <dbReference type="SAM" id="MobiDB-lite"/>
    </source>
</evidence>
<dbReference type="EMBL" id="VSSQ01117110">
    <property type="protein sequence ID" value="MPN51716.1"/>
    <property type="molecule type" value="Genomic_DNA"/>
</dbReference>
<dbReference type="AlphaFoldDB" id="A0A645IL22"/>
<organism evidence="2">
    <name type="scientific">bioreactor metagenome</name>
    <dbReference type="NCBI Taxonomy" id="1076179"/>
    <lineage>
        <taxon>unclassified sequences</taxon>
        <taxon>metagenomes</taxon>
        <taxon>ecological metagenomes</taxon>
    </lineage>
</organism>
<protein>
    <submittedName>
        <fullName evidence="2">Uncharacterized protein</fullName>
    </submittedName>
</protein>